<dbReference type="SUPFAM" id="SSF53244">
    <property type="entry name" value="MurD-like peptide ligases, peptide-binding domain"/>
    <property type="match status" value="1"/>
</dbReference>
<dbReference type="InterPro" id="IPR036615">
    <property type="entry name" value="Mur_ligase_C_dom_sf"/>
</dbReference>
<comment type="subunit">
    <text evidence="6">Monomer.</text>
</comment>
<dbReference type="FunFam" id="3.40.1190.10:FF:000004">
    <property type="entry name" value="Dihydrofolate synthase/folylpolyglutamate synthase"/>
    <property type="match status" value="1"/>
</dbReference>
<evidence type="ECO:0000256" key="15">
    <source>
        <dbReference type="ARBA" id="ARBA00022909"/>
    </source>
</evidence>
<evidence type="ECO:0000256" key="2">
    <source>
        <dbReference type="ARBA" id="ARBA00002714"/>
    </source>
</evidence>
<keyword evidence="15" id="KW-0289">Folate biosynthesis</keyword>
<evidence type="ECO:0000256" key="10">
    <source>
        <dbReference type="ARBA" id="ARBA00022598"/>
    </source>
</evidence>
<evidence type="ECO:0000256" key="23">
    <source>
        <dbReference type="PIRNR" id="PIRNR001563"/>
    </source>
</evidence>
<dbReference type="Gene3D" id="3.90.190.20">
    <property type="entry name" value="Mur ligase, C-terminal domain"/>
    <property type="match status" value="1"/>
</dbReference>
<dbReference type="GO" id="GO:0046872">
    <property type="term" value="F:metal ion binding"/>
    <property type="evidence" value="ECO:0007669"/>
    <property type="project" value="UniProtKB-KW"/>
</dbReference>
<evidence type="ECO:0000256" key="22">
    <source>
        <dbReference type="ARBA" id="ARBA00049161"/>
    </source>
</evidence>
<dbReference type="EMBL" id="PIPI01000008">
    <property type="protein sequence ID" value="RUO18631.1"/>
    <property type="molecule type" value="Genomic_DNA"/>
</dbReference>
<dbReference type="NCBIfam" id="NF008101">
    <property type="entry name" value="PRK10846.1"/>
    <property type="match status" value="1"/>
</dbReference>
<evidence type="ECO:0000256" key="7">
    <source>
        <dbReference type="ARBA" id="ARBA00013023"/>
    </source>
</evidence>
<dbReference type="EC" id="6.3.2.12" evidence="7"/>
<dbReference type="PANTHER" id="PTHR11136">
    <property type="entry name" value="FOLYLPOLYGLUTAMATE SYNTHASE-RELATED"/>
    <property type="match status" value="1"/>
</dbReference>
<feature type="domain" description="Mur ligase C-terminal" evidence="24">
    <location>
        <begin position="288"/>
        <end position="411"/>
    </location>
</feature>
<accession>A0A432VQT8</accession>
<dbReference type="Proteomes" id="UP000288212">
    <property type="component" value="Unassembled WGS sequence"/>
</dbReference>
<dbReference type="PANTHER" id="PTHR11136:SF0">
    <property type="entry name" value="DIHYDROFOLATE SYNTHETASE-RELATED"/>
    <property type="match status" value="1"/>
</dbReference>
<comment type="similarity">
    <text evidence="5 23">Belongs to the folylpolyglutamate synthase family.</text>
</comment>
<evidence type="ECO:0000259" key="25">
    <source>
        <dbReference type="Pfam" id="PF08245"/>
    </source>
</evidence>
<comment type="cofactor">
    <cofactor evidence="1">
        <name>Mg(2+)</name>
        <dbReference type="ChEBI" id="CHEBI:18420"/>
    </cofactor>
</comment>
<dbReference type="PIRSF" id="PIRSF001563">
    <property type="entry name" value="Folylpolyglu_synth"/>
    <property type="match status" value="1"/>
</dbReference>
<evidence type="ECO:0000256" key="11">
    <source>
        <dbReference type="ARBA" id="ARBA00022723"/>
    </source>
</evidence>
<protein>
    <recommendedName>
        <fullName evidence="9">Dihydrofolate synthase/folylpolyglutamate synthase</fullName>
        <ecNumber evidence="7">6.3.2.12</ecNumber>
        <ecNumber evidence="8">6.3.2.17</ecNumber>
    </recommendedName>
    <alternativeName>
        <fullName evidence="18">Folylpoly-gamma-glutamate synthetase-dihydrofolate synthetase</fullName>
    </alternativeName>
    <alternativeName>
        <fullName evidence="16">Folylpolyglutamate synthetase</fullName>
    </alternativeName>
    <alternativeName>
        <fullName evidence="17">Tetrahydrofolylpolyglutamate synthase</fullName>
    </alternativeName>
</protein>
<comment type="catalytic activity">
    <reaction evidence="22">
        <text>7,8-dihydropteroate + L-glutamate + ATP = 7,8-dihydrofolate + ADP + phosphate + H(+)</text>
        <dbReference type="Rhea" id="RHEA:23584"/>
        <dbReference type="ChEBI" id="CHEBI:15378"/>
        <dbReference type="ChEBI" id="CHEBI:17839"/>
        <dbReference type="ChEBI" id="CHEBI:29985"/>
        <dbReference type="ChEBI" id="CHEBI:30616"/>
        <dbReference type="ChEBI" id="CHEBI:43474"/>
        <dbReference type="ChEBI" id="CHEBI:57451"/>
        <dbReference type="ChEBI" id="CHEBI:456216"/>
        <dbReference type="EC" id="6.3.2.12"/>
    </reaction>
</comment>
<evidence type="ECO:0000256" key="4">
    <source>
        <dbReference type="ARBA" id="ARBA00005150"/>
    </source>
</evidence>
<dbReference type="InterPro" id="IPR004101">
    <property type="entry name" value="Mur_ligase_C"/>
</dbReference>
<dbReference type="OrthoDB" id="9809356at2"/>
<dbReference type="EC" id="6.3.2.17" evidence="8"/>
<keyword evidence="12 23" id="KW-0547">Nucleotide-binding</keyword>
<evidence type="ECO:0000256" key="8">
    <source>
        <dbReference type="ARBA" id="ARBA00013025"/>
    </source>
</evidence>
<comment type="caution">
    <text evidence="26">The sequence shown here is derived from an EMBL/GenBank/DDBJ whole genome shotgun (WGS) entry which is preliminary data.</text>
</comment>
<keyword evidence="27" id="KW-1185">Reference proteome</keyword>
<dbReference type="GO" id="GO:0008841">
    <property type="term" value="F:dihydrofolate synthase activity"/>
    <property type="evidence" value="ECO:0007669"/>
    <property type="project" value="UniProtKB-EC"/>
</dbReference>
<dbReference type="GO" id="GO:0004326">
    <property type="term" value="F:tetrahydrofolylpolyglutamate synthase activity"/>
    <property type="evidence" value="ECO:0007669"/>
    <property type="project" value="UniProtKB-EC"/>
</dbReference>
<evidence type="ECO:0000256" key="14">
    <source>
        <dbReference type="ARBA" id="ARBA00022842"/>
    </source>
</evidence>
<dbReference type="Gene3D" id="3.40.1190.10">
    <property type="entry name" value="Mur-like, catalytic domain"/>
    <property type="match status" value="1"/>
</dbReference>
<dbReference type="GO" id="GO:0046654">
    <property type="term" value="P:tetrahydrofolate biosynthetic process"/>
    <property type="evidence" value="ECO:0007669"/>
    <property type="project" value="UniProtKB-UniPathway"/>
</dbReference>
<dbReference type="GO" id="GO:0005524">
    <property type="term" value="F:ATP binding"/>
    <property type="evidence" value="ECO:0007669"/>
    <property type="project" value="UniProtKB-KW"/>
</dbReference>
<dbReference type="SUPFAM" id="SSF53623">
    <property type="entry name" value="MurD-like peptide ligases, catalytic domain"/>
    <property type="match status" value="1"/>
</dbReference>
<dbReference type="InterPro" id="IPR001645">
    <property type="entry name" value="Folylpolyglutamate_synth"/>
</dbReference>
<evidence type="ECO:0000259" key="24">
    <source>
        <dbReference type="Pfam" id="PF02875"/>
    </source>
</evidence>
<dbReference type="Pfam" id="PF02875">
    <property type="entry name" value="Mur_ligase_C"/>
    <property type="match status" value="1"/>
</dbReference>
<keyword evidence="14" id="KW-0460">Magnesium</keyword>
<keyword evidence="13 23" id="KW-0067">ATP-binding</keyword>
<gene>
    <name evidence="26" type="ORF">CWE06_10330</name>
</gene>
<comment type="function">
    <text evidence="2">Functions in two distinct reactions of the de novo folate biosynthetic pathway. Catalyzes the addition of a glutamate residue to dihydropteroate (7,8-dihydropteroate or H2Pte) to form dihydrofolate (7,8-dihydrofolate monoglutamate or H2Pte-Glu). Also catalyzes successive additions of L-glutamate to tetrahydrofolate or 10-formyltetrahydrofolate or 5,10-methylenetetrahydrofolate, leading to folylpolyglutamate derivatives.</text>
</comment>
<evidence type="ECO:0000256" key="6">
    <source>
        <dbReference type="ARBA" id="ARBA00011245"/>
    </source>
</evidence>
<proteinExistence type="inferred from homology"/>
<evidence type="ECO:0000256" key="18">
    <source>
        <dbReference type="ARBA" id="ARBA00032510"/>
    </source>
</evidence>
<comment type="pathway">
    <text evidence="3">Cofactor biosynthesis; tetrahydrofolate biosynthesis; 7,8-dihydrofolate from 2-amino-4-hydroxy-6-hydroxymethyl-7,8-dihydropteridine diphosphate and 4-aminobenzoate: step 2/2.</text>
</comment>
<comment type="catalytic activity">
    <reaction evidence="19">
        <text>(6S)-5,6,7,8-tetrahydrofolyl-(gamma-L-Glu)(n) + L-glutamate + ATP = (6S)-5,6,7,8-tetrahydrofolyl-(gamma-L-Glu)(n+1) + ADP + phosphate + H(+)</text>
        <dbReference type="Rhea" id="RHEA:10580"/>
        <dbReference type="Rhea" id="RHEA-COMP:14738"/>
        <dbReference type="Rhea" id="RHEA-COMP:14740"/>
        <dbReference type="ChEBI" id="CHEBI:15378"/>
        <dbReference type="ChEBI" id="CHEBI:29985"/>
        <dbReference type="ChEBI" id="CHEBI:30616"/>
        <dbReference type="ChEBI" id="CHEBI:43474"/>
        <dbReference type="ChEBI" id="CHEBI:141005"/>
        <dbReference type="ChEBI" id="CHEBI:456216"/>
        <dbReference type="EC" id="6.3.2.17"/>
    </reaction>
</comment>
<dbReference type="GO" id="GO:0005737">
    <property type="term" value="C:cytoplasm"/>
    <property type="evidence" value="ECO:0007669"/>
    <property type="project" value="TreeGrafter"/>
</dbReference>
<dbReference type="UniPathway" id="UPA00077">
    <property type="reaction ID" value="UER00157"/>
</dbReference>
<evidence type="ECO:0000256" key="12">
    <source>
        <dbReference type="ARBA" id="ARBA00022741"/>
    </source>
</evidence>
<evidence type="ECO:0000256" key="17">
    <source>
        <dbReference type="ARBA" id="ARBA00030592"/>
    </source>
</evidence>
<feature type="domain" description="Mur ligase central" evidence="25">
    <location>
        <begin position="54"/>
        <end position="189"/>
    </location>
</feature>
<evidence type="ECO:0000256" key="9">
    <source>
        <dbReference type="ARBA" id="ARBA00019357"/>
    </source>
</evidence>
<evidence type="ECO:0000313" key="26">
    <source>
        <dbReference type="EMBL" id="RUO18631.1"/>
    </source>
</evidence>
<evidence type="ECO:0000256" key="21">
    <source>
        <dbReference type="ARBA" id="ARBA00049035"/>
    </source>
</evidence>
<comment type="pathway">
    <text evidence="4">Cofactor biosynthesis; tetrahydrofolylpolyglutamate biosynthesis.</text>
</comment>
<dbReference type="InterPro" id="IPR013221">
    <property type="entry name" value="Mur_ligase_cen"/>
</dbReference>
<keyword evidence="11" id="KW-0479">Metal-binding</keyword>
<evidence type="ECO:0000256" key="19">
    <source>
        <dbReference type="ARBA" id="ARBA00047493"/>
    </source>
</evidence>
<evidence type="ECO:0000256" key="5">
    <source>
        <dbReference type="ARBA" id="ARBA00008276"/>
    </source>
</evidence>
<reference evidence="26 27" key="1">
    <citation type="journal article" date="2011" name="Front. Microbiol.">
        <title>Genomic signatures of strain selection and enhancement in Bacillus atrophaeus var. globigii, a historical biowarfare simulant.</title>
        <authorList>
            <person name="Gibbons H.S."/>
            <person name="Broomall S.M."/>
            <person name="McNew L.A."/>
            <person name="Daligault H."/>
            <person name="Chapman C."/>
            <person name="Bruce D."/>
            <person name="Karavis M."/>
            <person name="Krepps M."/>
            <person name="McGregor P.A."/>
            <person name="Hong C."/>
            <person name="Park K.H."/>
            <person name="Akmal A."/>
            <person name="Feldman A."/>
            <person name="Lin J.S."/>
            <person name="Chang W.E."/>
            <person name="Higgs B.W."/>
            <person name="Demirev P."/>
            <person name="Lindquist J."/>
            <person name="Liem A."/>
            <person name="Fochler E."/>
            <person name="Read T.D."/>
            <person name="Tapia R."/>
            <person name="Johnson S."/>
            <person name="Bishop-Lilly K.A."/>
            <person name="Detter C."/>
            <person name="Han C."/>
            <person name="Sozhamannan S."/>
            <person name="Rosenzweig C.N."/>
            <person name="Skowronski E.W."/>
        </authorList>
    </citation>
    <scope>NUCLEOTIDE SEQUENCE [LARGE SCALE GENOMIC DNA]</scope>
    <source>
        <strain evidence="26 27">AK5</strain>
    </source>
</reference>
<evidence type="ECO:0000256" key="20">
    <source>
        <dbReference type="ARBA" id="ARBA00047808"/>
    </source>
</evidence>
<evidence type="ECO:0000256" key="3">
    <source>
        <dbReference type="ARBA" id="ARBA00004799"/>
    </source>
</evidence>
<dbReference type="Pfam" id="PF08245">
    <property type="entry name" value="Mur_ligase_M"/>
    <property type="match status" value="1"/>
</dbReference>
<comment type="catalytic activity">
    <reaction evidence="21">
        <text>(6R)-5,10-methylenetetrahydrofolyl-(gamma-L-Glu)(n) + L-glutamate + ATP = (6R)-5,10-methylenetetrahydrofolyl-(gamma-L-Glu)(n+1) + ADP + phosphate + H(+)</text>
        <dbReference type="Rhea" id="RHEA:51912"/>
        <dbReference type="Rhea" id="RHEA-COMP:13257"/>
        <dbReference type="Rhea" id="RHEA-COMP:13258"/>
        <dbReference type="ChEBI" id="CHEBI:15378"/>
        <dbReference type="ChEBI" id="CHEBI:29985"/>
        <dbReference type="ChEBI" id="CHEBI:30616"/>
        <dbReference type="ChEBI" id="CHEBI:43474"/>
        <dbReference type="ChEBI" id="CHEBI:136572"/>
        <dbReference type="ChEBI" id="CHEBI:456216"/>
        <dbReference type="EC" id="6.3.2.17"/>
    </reaction>
</comment>
<dbReference type="RefSeq" id="WP_126793808.1">
    <property type="nucleotide sequence ID" value="NZ_PIPI01000008.1"/>
</dbReference>
<evidence type="ECO:0000256" key="1">
    <source>
        <dbReference type="ARBA" id="ARBA00001946"/>
    </source>
</evidence>
<evidence type="ECO:0000256" key="13">
    <source>
        <dbReference type="ARBA" id="ARBA00022840"/>
    </source>
</evidence>
<dbReference type="NCBIfam" id="TIGR01499">
    <property type="entry name" value="folC"/>
    <property type="match status" value="1"/>
</dbReference>
<sequence>MNLSIAEQATWDLSQWLVYLESIHNRSIDMGLERVRAVAERLNVLTPRGCCFVVAGTNGKGSTVRYLETMAMAAGHSVIAYTSPHIDRYSERVRWNDQELAESEHVAAFQAIEQARGDISLTYFEFSTLAALWLVQQKDPDVVVLEVGLGGRLDAVNIISADVAVVTSIGIDHVALLGNNRDDIGYEKAGVYRQGLPAVCGDPEPPARLVNHAQSIGADFYRVNHEFRGERHADTFDFYGPCATWKDLPIPQLPYANALTALAALQLSGLSFNVETIRQGLAQARLPGRMEVLSTQPTLVVDVGHNPHAAEYLCQELQVRYPHSRFRIICAMLNDKDHAGTMAPFAELADAWYLAPLSGERGTSAETLVKHLPQRVQAPVRYQTFASVGEALQATLVDIKENDVIVGFGSFLTVAAIKKAFQKG</sequence>
<dbReference type="InterPro" id="IPR036565">
    <property type="entry name" value="Mur-like_cat_sf"/>
</dbReference>
<evidence type="ECO:0000256" key="16">
    <source>
        <dbReference type="ARBA" id="ARBA00030048"/>
    </source>
</evidence>
<evidence type="ECO:0000313" key="27">
    <source>
        <dbReference type="Proteomes" id="UP000288212"/>
    </source>
</evidence>
<organism evidence="26 27">
    <name type="scientific">Aliidiomarina haloalkalitolerans</name>
    <dbReference type="NCBI Taxonomy" id="859059"/>
    <lineage>
        <taxon>Bacteria</taxon>
        <taxon>Pseudomonadati</taxon>
        <taxon>Pseudomonadota</taxon>
        <taxon>Gammaproteobacteria</taxon>
        <taxon>Alteromonadales</taxon>
        <taxon>Idiomarinaceae</taxon>
        <taxon>Aliidiomarina</taxon>
    </lineage>
</organism>
<dbReference type="AlphaFoldDB" id="A0A432VQT8"/>
<name>A0A432VQT8_9GAMM</name>
<dbReference type="GO" id="GO:0046656">
    <property type="term" value="P:folic acid biosynthetic process"/>
    <property type="evidence" value="ECO:0007669"/>
    <property type="project" value="UniProtKB-KW"/>
</dbReference>
<comment type="catalytic activity">
    <reaction evidence="20">
        <text>10-formyltetrahydrofolyl-(gamma-L-Glu)(n) + L-glutamate + ATP = 10-formyltetrahydrofolyl-(gamma-L-Glu)(n+1) + ADP + phosphate + H(+)</text>
        <dbReference type="Rhea" id="RHEA:51904"/>
        <dbReference type="Rhea" id="RHEA-COMP:13088"/>
        <dbReference type="Rhea" id="RHEA-COMP:14300"/>
        <dbReference type="ChEBI" id="CHEBI:15378"/>
        <dbReference type="ChEBI" id="CHEBI:29985"/>
        <dbReference type="ChEBI" id="CHEBI:30616"/>
        <dbReference type="ChEBI" id="CHEBI:43474"/>
        <dbReference type="ChEBI" id="CHEBI:134413"/>
        <dbReference type="ChEBI" id="CHEBI:456216"/>
        <dbReference type="EC" id="6.3.2.17"/>
    </reaction>
</comment>
<keyword evidence="10 23" id="KW-0436">Ligase</keyword>